<organism evidence="1 2">
    <name type="scientific">Clohesyomyces aquaticus</name>
    <dbReference type="NCBI Taxonomy" id="1231657"/>
    <lineage>
        <taxon>Eukaryota</taxon>
        <taxon>Fungi</taxon>
        <taxon>Dikarya</taxon>
        <taxon>Ascomycota</taxon>
        <taxon>Pezizomycotina</taxon>
        <taxon>Dothideomycetes</taxon>
        <taxon>Pleosporomycetidae</taxon>
        <taxon>Pleosporales</taxon>
        <taxon>Lindgomycetaceae</taxon>
        <taxon>Clohesyomyces</taxon>
    </lineage>
</organism>
<reference evidence="1 2" key="1">
    <citation type="submission" date="2016-07" db="EMBL/GenBank/DDBJ databases">
        <title>Pervasive Adenine N6-methylation of Active Genes in Fungi.</title>
        <authorList>
            <consortium name="DOE Joint Genome Institute"/>
            <person name="Mondo S.J."/>
            <person name="Dannebaum R.O."/>
            <person name="Kuo R.C."/>
            <person name="Labutti K."/>
            <person name="Haridas S."/>
            <person name="Kuo A."/>
            <person name="Salamov A."/>
            <person name="Ahrendt S.R."/>
            <person name="Lipzen A."/>
            <person name="Sullivan W."/>
            <person name="Andreopoulos W.B."/>
            <person name="Clum A."/>
            <person name="Lindquist E."/>
            <person name="Daum C."/>
            <person name="Ramamoorthy G.K."/>
            <person name="Gryganskyi A."/>
            <person name="Culley D."/>
            <person name="Magnuson J.K."/>
            <person name="James T.Y."/>
            <person name="O'Malley M.A."/>
            <person name="Stajich J.E."/>
            <person name="Spatafora J.W."/>
            <person name="Visel A."/>
            <person name="Grigoriev I.V."/>
        </authorList>
    </citation>
    <scope>NUCLEOTIDE SEQUENCE [LARGE SCALE GENOMIC DNA]</scope>
    <source>
        <strain evidence="1 2">CBS 115471</strain>
    </source>
</reference>
<dbReference type="AlphaFoldDB" id="A0A1Y2A4A8"/>
<evidence type="ECO:0000313" key="1">
    <source>
        <dbReference type="EMBL" id="ORY17349.1"/>
    </source>
</evidence>
<comment type="caution">
    <text evidence="1">The sequence shown here is derived from an EMBL/GenBank/DDBJ whole genome shotgun (WGS) entry which is preliminary data.</text>
</comment>
<sequence length="149" mass="16892">MCPMPLLRLSQWLVRVEPQIFLGNNRRISALHVENSGRLGKVYADGSPWMHAIGCECDDREKANAAFDHPPRDLHSVDHRREDNDSIGREELRLEICTARTSGWRTLPAQNRKAHVEVSKAGSVSAPNFGRCQNPKEIRQVPAPFMKIE</sequence>
<keyword evidence="2" id="KW-1185">Reference proteome</keyword>
<proteinExistence type="predicted"/>
<name>A0A1Y2A4A8_9PLEO</name>
<protein>
    <submittedName>
        <fullName evidence="1">Uncharacterized protein</fullName>
    </submittedName>
</protein>
<accession>A0A1Y2A4A8</accession>
<dbReference type="EMBL" id="MCFA01000013">
    <property type="protein sequence ID" value="ORY17349.1"/>
    <property type="molecule type" value="Genomic_DNA"/>
</dbReference>
<gene>
    <name evidence="1" type="ORF">BCR34DRAFT_53000</name>
</gene>
<evidence type="ECO:0000313" key="2">
    <source>
        <dbReference type="Proteomes" id="UP000193144"/>
    </source>
</evidence>
<dbReference type="Proteomes" id="UP000193144">
    <property type="component" value="Unassembled WGS sequence"/>
</dbReference>